<dbReference type="Proteomes" id="UP001155034">
    <property type="component" value="Unassembled WGS sequence"/>
</dbReference>
<reference evidence="1" key="1">
    <citation type="submission" date="2022-08" db="EMBL/GenBank/DDBJ databases">
        <title>Genomic Encyclopedia of Type Strains, Phase V (KMG-V): Genome sequencing to study the core and pangenomes of soil and plant-associated prokaryotes.</title>
        <authorList>
            <person name="Whitman W."/>
        </authorList>
    </citation>
    <scope>NUCLEOTIDE SEQUENCE</scope>
    <source>
        <strain evidence="1">SP2016B</strain>
    </source>
</reference>
<name>A0A9X2ZNG7_9BACT</name>
<evidence type="ECO:0000313" key="1">
    <source>
        <dbReference type="EMBL" id="MCS3866980.1"/>
    </source>
</evidence>
<dbReference type="AlphaFoldDB" id="A0A9X2ZNG7"/>
<organism evidence="1 2">
    <name type="scientific">Salinibacter ruber</name>
    <dbReference type="NCBI Taxonomy" id="146919"/>
    <lineage>
        <taxon>Bacteria</taxon>
        <taxon>Pseudomonadati</taxon>
        <taxon>Rhodothermota</taxon>
        <taxon>Rhodothermia</taxon>
        <taxon>Rhodothermales</taxon>
        <taxon>Salinibacteraceae</taxon>
        <taxon>Salinibacter</taxon>
    </lineage>
</organism>
<comment type="caution">
    <text evidence="1">The sequence shown here is derived from an EMBL/GenBank/DDBJ whole genome shotgun (WGS) entry which is preliminary data.</text>
</comment>
<evidence type="ECO:0000313" key="2">
    <source>
        <dbReference type="Proteomes" id="UP001155034"/>
    </source>
</evidence>
<proteinExistence type="predicted"/>
<protein>
    <submittedName>
        <fullName evidence="1">Uncharacterized protein</fullName>
    </submittedName>
</protein>
<dbReference type="EMBL" id="JANTYZ010000029">
    <property type="protein sequence ID" value="MCS3866980.1"/>
    <property type="molecule type" value="Genomic_DNA"/>
</dbReference>
<sequence>MALSVEPSLKLPGNRLQSAIFGPSSESIVDRLPRSITLWKIPPGSS</sequence>
<gene>
    <name evidence="1" type="ORF">GGP82_003563</name>
</gene>
<accession>A0A9X2ZNG7</accession>